<dbReference type="Proteomes" id="UP000192872">
    <property type="component" value="Unassembled WGS sequence"/>
</dbReference>
<dbReference type="EMBL" id="LWDL01000031">
    <property type="protein sequence ID" value="OQW49470.1"/>
    <property type="molecule type" value="Genomic_DNA"/>
</dbReference>
<feature type="domain" description="Rhodanese" evidence="1">
    <location>
        <begin position="31"/>
        <end position="131"/>
    </location>
</feature>
<dbReference type="PROSITE" id="PS50206">
    <property type="entry name" value="RHODANESE_3"/>
    <property type="match status" value="1"/>
</dbReference>
<dbReference type="InterPro" id="IPR036873">
    <property type="entry name" value="Rhodanese-like_dom_sf"/>
</dbReference>
<dbReference type="InterPro" id="IPR001763">
    <property type="entry name" value="Rhodanese-like_dom"/>
</dbReference>
<dbReference type="Gene3D" id="3.40.250.10">
    <property type="entry name" value="Rhodanese-like domain"/>
    <property type="match status" value="1"/>
</dbReference>
<dbReference type="SUPFAM" id="SSF52821">
    <property type="entry name" value="Rhodanese/Cell cycle control phosphatase"/>
    <property type="match status" value="1"/>
</dbReference>
<dbReference type="AlphaFoldDB" id="A0A1W9HPU3"/>
<dbReference type="PANTHER" id="PTHR45431">
    <property type="entry name" value="RHODANESE-LIKE DOMAIN-CONTAINING PROTEIN 15, CHLOROPLASTIC"/>
    <property type="match status" value="1"/>
</dbReference>
<dbReference type="Pfam" id="PF00581">
    <property type="entry name" value="Rhodanese"/>
    <property type="match status" value="1"/>
</dbReference>
<protein>
    <recommendedName>
        <fullName evidence="1">Rhodanese domain-containing protein</fullName>
    </recommendedName>
</protein>
<reference evidence="2 3" key="1">
    <citation type="journal article" date="2017" name="Water Res.">
        <title>Comammox in drinking water systems.</title>
        <authorList>
            <person name="Wang Y."/>
            <person name="Ma L."/>
            <person name="Mao Y."/>
            <person name="Jiang X."/>
            <person name="Xia Y."/>
            <person name="Yu K."/>
            <person name="Li B."/>
            <person name="Zhang T."/>
        </authorList>
    </citation>
    <scope>NUCLEOTIDE SEQUENCE [LARGE SCALE GENOMIC DNA]</scope>
    <source>
        <strain evidence="2">SG_bin8</strain>
    </source>
</reference>
<organism evidence="2 3">
    <name type="scientific">Candidatus Raskinella chloraquaticus</name>
    <dbReference type="NCBI Taxonomy" id="1951219"/>
    <lineage>
        <taxon>Bacteria</taxon>
        <taxon>Pseudomonadati</taxon>
        <taxon>Pseudomonadota</taxon>
        <taxon>Alphaproteobacteria</taxon>
        <taxon>Hyphomicrobiales</taxon>
        <taxon>Phreatobacteraceae</taxon>
        <taxon>Candidatus Raskinella</taxon>
    </lineage>
</organism>
<dbReference type="InterPro" id="IPR052367">
    <property type="entry name" value="Thiosulfate_ST/Rhodanese-like"/>
</dbReference>
<accession>A0A1W9HPU3</accession>
<evidence type="ECO:0000259" key="1">
    <source>
        <dbReference type="PROSITE" id="PS50206"/>
    </source>
</evidence>
<evidence type="ECO:0000313" key="3">
    <source>
        <dbReference type="Proteomes" id="UP000192872"/>
    </source>
</evidence>
<dbReference type="PANTHER" id="PTHR45431:SF3">
    <property type="entry name" value="RHODANESE-LIKE DOMAIN-CONTAINING PROTEIN 15, CHLOROPLASTIC"/>
    <property type="match status" value="1"/>
</dbReference>
<dbReference type="STRING" id="1827387.A4S15_01655"/>
<proteinExistence type="predicted"/>
<evidence type="ECO:0000313" key="2">
    <source>
        <dbReference type="EMBL" id="OQW49470.1"/>
    </source>
</evidence>
<gene>
    <name evidence="2" type="ORF">A4S15_01655</name>
</gene>
<comment type="caution">
    <text evidence="2">The sequence shown here is derived from an EMBL/GenBank/DDBJ whole genome shotgun (WGS) entry which is preliminary data.</text>
</comment>
<dbReference type="SMART" id="SM00450">
    <property type="entry name" value="RHOD"/>
    <property type="match status" value="1"/>
</dbReference>
<name>A0A1W9HPU3_9HYPH</name>
<sequence length="135" mass="14021">MASLTFFSAMAPIGVPPGASIAAPDAAALAGQGDALLVDIRRPDEWQATGRPAGATGITLEDPQFVTKIAEAVHGDHDRPVILICRSGRRTLAGMDMLRAAGFSQVSHIGEGMIGSEHGPGWLNRGLPLDQIVAD</sequence>